<dbReference type="GO" id="GO:0051225">
    <property type="term" value="P:spindle assembly"/>
    <property type="evidence" value="ECO:0007669"/>
    <property type="project" value="TreeGrafter"/>
</dbReference>
<comment type="similarity">
    <text evidence="1">Belongs to the QWRF family.</text>
</comment>
<dbReference type="Pfam" id="PF04484">
    <property type="entry name" value="QWRF"/>
    <property type="match status" value="1"/>
</dbReference>
<evidence type="ECO:0000256" key="1">
    <source>
        <dbReference type="ARBA" id="ARBA00010016"/>
    </source>
</evidence>
<reference evidence="3" key="1">
    <citation type="submission" date="2023-05" db="EMBL/GenBank/DDBJ databases">
        <authorList>
            <person name="Huff M."/>
        </authorList>
    </citation>
    <scope>NUCLEOTIDE SEQUENCE</scope>
</reference>
<evidence type="ECO:0008006" key="5">
    <source>
        <dbReference type="Google" id="ProtNLM"/>
    </source>
</evidence>
<feature type="compositionally biased region" description="Basic and acidic residues" evidence="2">
    <location>
        <begin position="157"/>
        <end position="167"/>
    </location>
</feature>
<dbReference type="InterPro" id="IPR007573">
    <property type="entry name" value="QWRF"/>
</dbReference>
<evidence type="ECO:0000313" key="3">
    <source>
        <dbReference type="EMBL" id="CAI9771378.1"/>
    </source>
</evidence>
<evidence type="ECO:0000313" key="4">
    <source>
        <dbReference type="Proteomes" id="UP000834106"/>
    </source>
</evidence>
<dbReference type="PANTHER" id="PTHR31807:SF52">
    <property type="entry name" value="QWRF FAMILY PROTEIN"/>
    <property type="match status" value="1"/>
</dbReference>
<feature type="region of interest" description="Disordered" evidence="2">
    <location>
        <begin position="311"/>
        <end position="334"/>
    </location>
</feature>
<feature type="compositionally biased region" description="Polar residues" evidence="2">
    <location>
        <begin position="366"/>
        <end position="375"/>
    </location>
</feature>
<feature type="region of interest" description="Disordered" evidence="2">
    <location>
        <begin position="145"/>
        <end position="201"/>
    </location>
</feature>
<protein>
    <recommendedName>
        <fullName evidence="5">QWRF motif-containing protein 2</fullName>
    </recommendedName>
</protein>
<keyword evidence="4" id="KW-1185">Reference proteome</keyword>
<name>A0AAD1ZLM8_9LAMI</name>
<dbReference type="AlphaFoldDB" id="A0AAD1ZLM8"/>
<feature type="compositionally biased region" description="Low complexity" evidence="2">
    <location>
        <begin position="51"/>
        <end position="70"/>
    </location>
</feature>
<feature type="region of interest" description="Disordered" evidence="2">
    <location>
        <begin position="353"/>
        <end position="381"/>
    </location>
</feature>
<proteinExistence type="inferred from homology"/>
<sequence length="626" mass="68851">MVATVTSNSKLPSPNPKRTPLLPSDPGNGTLRRPKAREVTSRYLSVQISPSSNSSSSSSSTSTTSSSNTTGSLPAVSSKRYQSPVVSRAGVTAPRNTERAVSVDRRRPVAVEETPSNAERMLVTSMRSLSVSFQGESISVPVSKAKTAGGVGTPGGDLRKFTPERRKLTPASPVRYQRERENSRPSDQQQHRWPGRLRRDNSSFLTQSLDYGAERTKLNGSGTASKELRKSMIDDNSKNKFGVTLKPENCNSVVKMTNKMEFGSNLSIPVNSDTETVSLESIENGSMAQLRGVQRGVVVPARVWQEPNRIQKVPDPYSPRSKTSGLNRTTGPSKLIGANKVSIESPASFPRGFSPLQGGMRPASPSKLSMTTSTPLRGIDSPLRIRNGVGNVSSDNNASSILSMMTFITDVRRGKLGESRIIDAHDLRLLYNRQLQWRFANARAEKSLLVQKEMAERSLYNAWISTTKMRRSVKFKRIELQLLRHNLMLYSILKGQEPYLEKWDLIDVDHSNAVCGAKEALEASIIRLPVVAGARANVQNVEEAISSAVDVMQTMASSICSLLTKVEQMNCLVCELANLSAREHSLLDECKDSLSTRFLPLQVMHCSLRIQLLQLQRVHASSTKEL</sequence>
<evidence type="ECO:0000256" key="2">
    <source>
        <dbReference type="SAM" id="MobiDB-lite"/>
    </source>
</evidence>
<dbReference type="Proteomes" id="UP000834106">
    <property type="component" value="Chromosome 11"/>
</dbReference>
<organism evidence="3 4">
    <name type="scientific">Fraxinus pennsylvanica</name>
    <dbReference type="NCBI Taxonomy" id="56036"/>
    <lineage>
        <taxon>Eukaryota</taxon>
        <taxon>Viridiplantae</taxon>
        <taxon>Streptophyta</taxon>
        <taxon>Embryophyta</taxon>
        <taxon>Tracheophyta</taxon>
        <taxon>Spermatophyta</taxon>
        <taxon>Magnoliopsida</taxon>
        <taxon>eudicotyledons</taxon>
        <taxon>Gunneridae</taxon>
        <taxon>Pentapetalae</taxon>
        <taxon>asterids</taxon>
        <taxon>lamiids</taxon>
        <taxon>Lamiales</taxon>
        <taxon>Oleaceae</taxon>
        <taxon>Oleeae</taxon>
        <taxon>Fraxinus</taxon>
    </lineage>
</organism>
<dbReference type="EMBL" id="OU503046">
    <property type="protein sequence ID" value="CAI9771378.1"/>
    <property type="molecule type" value="Genomic_DNA"/>
</dbReference>
<feature type="compositionally biased region" description="Basic and acidic residues" evidence="2">
    <location>
        <begin position="96"/>
        <end position="110"/>
    </location>
</feature>
<gene>
    <name evidence="3" type="ORF">FPE_LOCUS18808</name>
</gene>
<feature type="compositionally biased region" description="Polar residues" evidence="2">
    <location>
        <begin position="320"/>
        <end position="332"/>
    </location>
</feature>
<dbReference type="GO" id="GO:0005737">
    <property type="term" value="C:cytoplasm"/>
    <property type="evidence" value="ECO:0007669"/>
    <property type="project" value="TreeGrafter"/>
</dbReference>
<feature type="region of interest" description="Disordered" evidence="2">
    <location>
        <begin position="1"/>
        <end position="114"/>
    </location>
</feature>
<feature type="compositionally biased region" description="Polar residues" evidence="2">
    <location>
        <begin position="1"/>
        <end position="12"/>
    </location>
</feature>
<dbReference type="PANTHER" id="PTHR31807">
    <property type="entry name" value="AUGMIN FAMILY MEMBER"/>
    <property type="match status" value="1"/>
</dbReference>
<dbReference type="GO" id="GO:0005880">
    <property type="term" value="C:nuclear microtubule"/>
    <property type="evidence" value="ECO:0007669"/>
    <property type="project" value="TreeGrafter"/>
</dbReference>
<dbReference type="GO" id="GO:0008017">
    <property type="term" value="F:microtubule binding"/>
    <property type="evidence" value="ECO:0007669"/>
    <property type="project" value="TreeGrafter"/>
</dbReference>
<accession>A0AAD1ZLM8</accession>